<sequence length="162" mass="18914">MISFIWAMDQNGVIGKNNQLPWRLPEDLKFFKETTMGHPIVMGRKTFESIGKPLPGRENVILTRDRSYEAEGCTVVYSVEELVQKAEKEEQLFITGGAEIFRLMLPFADRLYVTVIEESFDGETYFPKELNWDEWALVSATPGLKNEKNPYDYEFRIYEKKK</sequence>
<keyword evidence="6 7" id="KW-0560">Oxidoreductase</keyword>
<dbReference type="PIRSF" id="PIRSF000194">
    <property type="entry name" value="DHFR"/>
    <property type="match status" value="1"/>
</dbReference>
<dbReference type="CDD" id="cd00209">
    <property type="entry name" value="DHFR"/>
    <property type="match status" value="1"/>
</dbReference>
<dbReference type="SUPFAM" id="SSF53597">
    <property type="entry name" value="Dihydrofolate reductase-like"/>
    <property type="match status" value="1"/>
</dbReference>
<evidence type="ECO:0000256" key="5">
    <source>
        <dbReference type="ARBA" id="ARBA00022857"/>
    </source>
</evidence>
<evidence type="ECO:0000256" key="3">
    <source>
        <dbReference type="ARBA" id="ARBA00012856"/>
    </source>
</evidence>
<accession>A0ABZ2N2Z8</accession>
<dbReference type="Pfam" id="PF00186">
    <property type="entry name" value="DHFR_1"/>
    <property type="match status" value="1"/>
</dbReference>
<dbReference type="PANTHER" id="PTHR48069:SF3">
    <property type="entry name" value="DIHYDROFOLATE REDUCTASE"/>
    <property type="match status" value="1"/>
</dbReference>
<keyword evidence="5 7" id="KW-0521">NADP</keyword>
<comment type="pathway">
    <text evidence="1 7">Cofactor biosynthesis; tetrahydrofolate biosynthesis; 5,6,7,8-tetrahydrofolate from 7,8-dihydrofolate: step 1/1.</text>
</comment>
<evidence type="ECO:0000256" key="6">
    <source>
        <dbReference type="ARBA" id="ARBA00023002"/>
    </source>
</evidence>
<evidence type="ECO:0000313" key="11">
    <source>
        <dbReference type="Proteomes" id="UP001387364"/>
    </source>
</evidence>
<comment type="catalytic activity">
    <reaction evidence="7">
        <text>(6S)-5,6,7,8-tetrahydrofolate + NADP(+) = 7,8-dihydrofolate + NADPH + H(+)</text>
        <dbReference type="Rhea" id="RHEA:15009"/>
        <dbReference type="ChEBI" id="CHEBI:15378"/>
        <dbReference type="ChEBI" id="CHEBI:57451"/>
        <dbReference type="ChEBI" id="CHEBI:57453"/>
        <dbReference type="ChEBI" id="CHEBI:57783"/>
        <dbReference type="ChEBI" id="CHEBI:58349"/>
        <dbReference type="EC" id="1.5.1.3"/>
    </reaction>
</comment>
<dbReference type="EC" id="1.5.1.3" evidence="3 7"/>
<dbReference type="InterPro" id="IPR017925">
    <property type="entry name" value="DHFR_CS"/>
</dbReference>
<dbReference type="GO" id="GO:0004146">
    <property type="term" value="F:dihydrofolate reductase activity"/>
    <property type="evidence" value="ECO:0007669"/>
    <property type="project" value="UniProtKB-EC"/>
</dbReference>
<dbReference type="InterPro" id="IPR024072">
    <property type="entry name" value="DHFR-like_dom_sf"/>
</dbReference>
<dbReference type="EMBL" id="CP147404">
    <property type="protein sequence ID" value="WXB91725.1"/>
    <property type="molecule type" value="Genomic_DNA"/>
</dbReference>
<reference evidence="10 11" key="1">
    <citation type="submission" date="2024-02" db="EMBL/GenBank/DDBJ databases">
        <title>Seven novel Bacillus-like species.</title>
        <authorList>
            <person name="Liu G."/>
        </authorList>
    </citation>
    <scope>NUCLEOTIDE SEQUENCE [LARGE SCALE GENOMIC DNA]</scope>
    <source>
        <strain evidence="10 11">FJAT-52991</strain>
    </source>
</reference>
<dbReference type="PROSITE" id="PS51330">
    <property type="entry name" value="DHFR_2"/>
    <property type="match status" value="1"/>
</dbReference>
<comment type="function">
    <text evidence="7">Key enzyme in folate metabolism. Catalyzes an essential reaction for de novo glycine and purine synthesis, and for DNA precursor synthesis.</text>
</comment>
<evidence type="ECO:0000259" key="9">
    <source>
        <dbReference type="PROSITE" id="PS51330"/>
    </source>
</evidence>
<evidence type="ECO:0000256" key="1">
    <source>
        <dbReference type="ARBA" id="ARBA00004903"/>
    </source>
</evidence>
<organism evidence="10 11">
    <name type="scientific">Bacillus kandeliae</name>
    <dbReference type="NCBI Taxonomy" id="3129297"/>
    <lineage>
        <taxon>Bacteria</taxon>
        <taxon>Bacillati</taxon>
        <taxon>Bacillota</taxon>
        <taxon>Bacilli</taxon>
        <taxon>Bacillales</taxon>
        <taxon>Bacillaceae</taxon>
        <taxon>Bacillus</taxon>
    </lineage>
</organism>
<gene>
    <name evidence="10" type="ORF">WDJ61_10620</name>
</gene>
<protein>
    <recommendedName>
        <fullName evidence="3 7">Dihydrofolate reductase</fullName>
        <ecNumber evidence="3 7">1.5.1.3</ecNumber>
    </recommendedName>
</protein>
<dbReference type="RefSeq" id="WP_338749499.1">
    <property type="nucleotide sequence ID" value="NZ_CP147404.1"/>
</dbReference>
<evidence type="ECO:0000256" key="7">
    <source>
        <dbReference type="PIRNR" id="PIRNR000194"/>
    </source>
</evidence>
<dbReference type="InterPro" id="IPR001796">
    <property type="entry name" value="DHFR_dom"/>
</dbReference>
<name>A0ABZ2N2Z8_9BACI</name>
<dbReference type="Proteomes" id="UP001387364">
    <property type="component" value="Chromosome"/>
</dbReference>
<evidence type="ECO:0000256" key="8">
    <source>
        <dbReference type="RuleBase" id="RU004474"/>
    </source>
</evidence>
<dbReference type="Gene3D" id="3.40.430.10">
    <property type="entry name" value="Dihydrofolate Reductase, subunit A"/>
    <property type="match status" value="1"/>
</dbReference>
<keyword evidence="11" id="KW-1185">Reference proteome</keyword>
<dbReference type="PANTHER" id="PTHR48069">
    <property type="entry name" value="DIHYDROFOLATE REDUCTASE"/>
    <property type="match status" value="1"/>
</dbReference>
<dbReference type="PROSITE" id="PS00075">
    <property type="entry name" value="DHFR_1"/>
    <property type="match status" value="1"/>
</dbReference>
<evidence type="ECO:0000256" key="4">
    <source>
        <dbReference type="ARBA" id="ARBA00022563"/>
    </source>
</evidence>
<proteinExistence type="inferred from homology"/>
<evidence type="ECO:0000256" key="2">
    <source>
        <dbReference type="ARBA" id="ARBA00009539"/>
    </source>
</evidence>
<dbReference type="PRINTS" id="PR00070">
    <property type="entry name" value="DHFR"/>
</dbReference>
<evidence type="ECO:0000313" key="10">
    <source>
        <dbReference type="EMBL" id="WXB91725.1"/>
    </source>
</evidence>
<keyword evidence="4 7" id="KW-0554">One-carbon metabolism</keyword>
<comment type="similarity">
    <text evidence="2 7 8">Belongs to the dihydrofolate reductase family.</text>
</comment>
<feature type="domain" description="DHFR" evidence="9">
    <location>
        <begin position="1"/>
        <end position="160"/>
    </location>
</feature>
<dbReference type="InterPro" id="IPR012259">
    <property type="entry name" value="DHFR"/>
</dbReference>